<evidence type="ECO:0000259" key="1">
    <source>
        <dbReference type="PROSITE" id="PS50011"/>
    </source>
</evidence>
<sequence length="618" mass="69635">MDPTSAAGIGLAVMSLTAQCFRGAMQAIHLISSAKNLEPEYKYLTVSLRLEQQRLYNWSVETGLQSYIDGNARTEDLNLLGLNRLTVADTMAQIHSLTTDFIRYKNKFGILVPDEFEQAEQETVIQNSDDSSMSNFPDLMEFFQRQQHRVHLMKGLPKRLKWAAFYKEKYEGLISRLRGFNDALVDLVDSDARIAIRQSTRETNTTILHLHSRIDDLLILVQALLSDESASLHLNTGAAAQCGGDHCTQEKLDLARLAVFKAVNTSIENDLHIPIAGLQARGAAQARKLALSAIHLLGELNGIDNRCEAEYQPDDWRSSRRVWIEWREYDPLMQAQSMLNPSRVDKLVALLSDVSKPDLLRVPRCVGYFDSPRSKDNKQQSDRLGFVFEKPSPWSAGPISLKALIMLQTMPLLTERIALAKAVATCLMSLHSVNWLHKGIRSQNVLFFPRDDGSIEYSCPYLSGFGYARPAFREDMTEMISEDPEADMYRHPSTHGLGPWEGRQGFKRTFDIYSLGLVLIEIATWRCIDVLLEIKDPKSMGSSALKDIRRRLLSEKCHLDSVGASAGARFRRATQNCLDSAAALGVHHLDNEMDVQVAAKVSRKFYHQILLPLEEIQT</sequence>
<dbReference type="InterPro" id="IPR029498">
    <property type="entry name" value="HeLo_dom"/>
</dbReference>
<protein>
    <recommendedName>
        <fullName evidence="1">Protein kinase domain-containing protein</fullName>
    </recommendedName>
</protein>
<dbReference type="AlphaFoldDB" id="A0A8H3FA44"/>
<dbReference type="InterPro" id="IPR056002">
    <property type="entry name" value="DUF7580"/>
</dbReference>
<dbReference type="GO" id="GO:0005524">
    <property type="term" value="F:ATP binding"/>
    <property type="evidence" value="ECO:0007669"/>
    <property type="project" value="InterPro"/>
</dbReference>
<organism evidence="2 3">
    <name type="scientific">Heterodermia speciosa</name>
    <dbReference type="NCBI Taxonomy" id="116794"/>
    <lineage>
        <taxon>Eukaryota</taxon>
        <taxon>Fungi</taxon>
        <taxon>Dikarya</taxon>
        <taxon>Ascomycota</taxon>
        <taxon>Pezizomycotina</taxon>
        <taxon>Lecanoromycetes</taxon>
        <taxon>OSLEUM clade</taxon>
        <taxon>Lecanoromycetidae</taxon>
        <taxon>Caliciales</taxon>
        <taxon>Physciaceae</taxon>
        <taxon>Heterodermia</taxon>
    </lineage>
</organism>
<feature type="domain" description="Protein kinase" evidence="1">
    <location>
        <begin position="273"/>
        <end position="618"/>
    </location>
</feature>
<dbReference type="Gene3D" id="1.20.120.1020">
    <property type="entry name" value="Prion-inhibition and propagation, HeLo domain"/>
    <property type="match status" value="1"/>
</dbReference>
<dbReference type="PROSITE" id="PS50011">
    <property type="entry name" value="PROTEIN_KINASE_DOM"/>
    <property type="match status" value="1"/>
</dbReference>
<evidence type="ECO:0000313" key="3">
    <source>
        <dbReference type="Proteomes" id="UP000664521"/>
    </source>
</evidence>
<dbReference type="InterPro" id="IPR011009">
    <property type="entry name" value="Kinase-like_dom_sf"/>
</dbReference>
<dbReference type="Pfam" id="PF24476">
    <property type="entry name" value="DUF7580"/>
    <property type="match status" value="1"/>
</dbReference>
<gene>
    <name evidence="2" type="ORF">HETSPECPRED_003073</name>
</gene>
<keyword evidence="3" id="KW-1185">Reference proteome</keyword>
<dbReference type="OrthoDB" id="1911848at2759"/>
<dbReference type="InterPro" id="IPR000719">
    <property type="entry name" value="Prot_kinase_dom"/>
</dbReference>
<proteinExistence type="predicted"/>
<dbReference type="EMBL" id="CAJPDS010000019">
    <property type="protein sequence ID" value="CAF9917016.1"/>
    <property type="molecule type" value="Genomic_DNA"/>
</dbReference>
<accession>A0A8H3FA44</accession>
<dbReference type="SUPFAM" id="SSF56112">
    <property type="entry name" value="Protein kinase-like (PK-like)"/>
    <property type="match status" value="1"/>
</dbReference>
<dbReference type="PANTHER" id="PTHR37542">
    <property type="entry name" value="HELO DOMAIN-CONTAINING PROTEIN-RELATED"/>
    <property type="match status" value="1"/>
</dbReference>
<comment type="caution">
    <text evidence="2">The sequence shown here is derived from an EMBL/GenBank/DDBJ whole genome shotgun (WGS) entry which is preliminary data.</text>
</comment>
<dbReference type="Proteomes" id="UP000664521">
    <property type="component" value="Unassembled WGS sequence"/>
</dbReference>
<evidence type="ECO:0000313" key="2">
    <source>
        <dbReference type="EMBL" id="CAF9917016.1"/>
    </source>
</evidence>
<reference evidence="2" key="1">
    <citation type="submission" date="2021-03" db="EMBL/GenBank/DDBJ databases">
        <authorList>
            <person name="Tagirdzhanova G."/>
        </authorList>
    </citation>
    <scope>NUCLEOTIDE SEQUENCE</scope>
</reference>
<dbReference type="Pfam" id="PF14479">
    <property type="entry name" value="HeLo"/>
    <property type="match status" value="1"/>
</dbReference>
<dbReference type="Gene3D" id="1.10.510.10">
    <property type="entry name" value="Transferase(Phosphotransferase) domain 1"/>
    <property type="match status" value="1"/>
</dbReference>
<dbReference type="PANTHER" id="PTHR37542:SF1">
    <property type="entry name" value="PRION-INHIBITION AND PROPAGATION HELO DOMAIN-CONTAINING PROTEIN"/>
    <property type="match status" value="1"/>
</dbReference>
<name>A0A8H3FA44_9LECA</name>
<dbReference type="InterPro" id="IPR038305">
    <property type="entry name" value="HeLo_sf"/>
</dbReference>
<dbReference type="GO" id="GO:0004672">
    <property type="term" value="F:protein kinase activity"/>
    <property type="evidence" value="ECO:0007669"/>
    <property type="project" value="InterPro"/>
</dbReference>